<evidence type="ECO:0000313" key="4">
    <source>
        <dbReference type="EMBL" id="APH74053.1"/>
    </source>
</evidence>
<gene>
    <name evidence="4" type="ORF">BSQ44_23790</name>
</gene>
<reference evidence="5" key="1">
    <citation type="submission" date="2016-11" db="EMBL/GenBank/DDBJ databases">
        <title>Mesorhizobium oceanicum sp. nov., isolated from deep seawater in South China Sea.</title>
        <authorList>
            <person name="Fu G.-Y."/>
        </authorList>
    </citation>
    <scope>NUCLEOTIDE SEQUENCE [LARGE SCALE GENOMIC DNA]</scope>
    <source>
        <strain evidence="5">B7</strain>
    </source>
</reference>
<accession>A0A1L3SX93</accession>
<dbReference type="EMBL" id="CP018171">
    <property type="protein sequence ID" value="APH74053.1"/>
    <property type="molecule type" value="Genomic_DNA"/>
</dbReference>
<feature type="region of interest" description="Disordered" evidence="1">
    <location>
        <begin position="643"/>
        <end position="662"/>
    </location>
</feature>
<dbReference type="OrthoDB" id="580982at2"/>
<feature type="domain" description="CHAT" evidence="3">
    <location>
        <begin position="213"/>
        <end position="462"/>
    </location>
</feature>
<proteinExistence type="predicted"/>
<keyword evidence="5" id="KW-1185">Reference proteome</keyword>
<keyword evidence="2" id="KW-0732">Signal</keyword>
<evidence type="ECO:0000256" key="1">
    <source>
        <dbReference type="SAM" id="MobiDB-lite"/>
    </source>
</evidence>
<dbReference type="RefSeq" id="WP_072607517.1">
    <property type="nucleotide sequence ID" value="NZ_CP018171.1"/>
</dbReference>
<evidence type="ECO:0000259" key="3">
    <source>
        <dbReference type="Pfam" id="PF12770"/>
    </source>
</evidence>
<organism evidence="4 5">
    <name type="scientific">Aquibium oceanicum</name>
    <dbReference type="NCBI Taxonomy" id="1670800"/>
    <lineage>
        <taxon>Bacteria</taxon>
        <taxon>Pseudomonadati</taxon>
        <taxon>Pseudomonadota</taxon>
        <taxon>Alphaproteobacteria</taxon>
        <taxon>Hyphomicrobiales</taxon>
        <taxon>Phyllobacteriaceae</taxon>
        <taxon>Aquibium</taxon>
    </lineage>
</organism>
<dbReference type="AlphaFoldDB" id="A0A1L3SX93"/>
<dbReference type="InterPro" id="IPR024983">
    <property type="entry name" value="CHAT_dom"/>
</dbReference>
<evidence type="ECO:0000313" key="5">
    <source>
        <dbReference type="Proteomes" id="UP000182840"/>
    </source>
</evidence>
<dbReference type="Proteomes" id="UP000182840">
    <property type="component" value="Chromosome"/>
</dbReference>
<dbReference type="KEGG" id="meso:BSQ44_23790"/>
<feature type="signal peptide" evidence="2">
    <location>
        <begin position="1"/>
        <end position="21"/>
    </location>
</feature>
<evidence type="ECO:0000256" key="2">
    <source>
        <dbReference type="SAM" id="SignalP"/>
    </source>
</evidence>
<dbReference type="STRING" id="1670800.BSQ44_23790"/>
<name>A0A1L3SX93_9HYPH</name>
<feature type="chain" id="PRO_5012476320" description="CHAT domain-containing protein" evidence="2">
    <location>
        <begin position="22"/>
        <end position="674"/>
    </location>
</feature>
<dbReference type="Pfam" id="PF12770">
    <property type="entry name" value="CHAT"/>
    <property type="match status" value="1"/>
</dbReference>
<protein>
    <recommendedName>
        <fullName evidence="3">CHAT domain-containing protein</fullName>
    </recommendedName>
</protein>
<sequence length="674" mass="71417">MRSAAKLLLATLTAGWLCAGAAPALSGPTADHACPSFEDAVKASGEQLVTLAATRGLTYELQPFPNDLRGAILSYVGFRVSPSDDRSNGLIFYLRSGRIVCGYLWRDRTGGADGAHRGTGKPHADVREPDAIFRLPVRDVGELVDLIERVRNALTAGGNSAERSPRLRDENSFGTTRGARALADASEPSGEQRAAMLADLSQKLFGETESIIEEFANLTVVPALNIGTVPFGVLDPNGDGIPLVHSTAVNVEASMNDVAAGRLFAIAPEVRPQTIAGDPDATGDPEWIFPRLPGAAAEARTIAARFEATPIIGSDATIETVTRHLAEDTYIHLAAHGLSSITDPVDGSFIALSDGRLTARAIQEMRLSNNPLVVLSACQTGLGNPLDAGIVGLARAFMLAGASSVIVSLWNVDDEATSWIMTRFVDFLTNHPPGTALRLAQDAARERWPEPSKWGAFVLFGSRTVVLAPADDDRPMSVALNVLPLVKRVGSEDMDPIGPGAAVRVGAGDELHLDIANLGGKPVDLDVLYADAEGTVSHLLSERVPAGDEERLGLVRFTDTTVGMERAIIVVREAAPASPLRPLSDFESVPGTMLAHLLLSPASLRTLLPGGIRKVSQFGGREFLGSFVGASERFELALSEARHMGARGSPSREQPSAASRRRAGVMVVPFEVSR</sequence>